<proteinExistence type="predicted"/>
<reference evidence="2 3" key="1">
    <citation type="submission" date="2017-04" db="EMBL/GenBank/DDBJ databases">
        <title>Genome Sequence of the Model Brown-Rot Fungus Postia placenta SB12.</title>
        <authorList>
            <consortium name="DOE Joint Genome Institute"/>
            <person name="Gaskell J."/>
            <person name="Kersten P."/>
            <person name="Larrondo L.F."/>
            <person name="Canessa P."/>
            <person name="Martinez D."/>
            <person name="Hibbett D."/>
            <person name="Schmoll M."/>
            <person name="Kubicek C.P."/>
            <person name="Martinez A.T."/>
            <person name="Yadav J."/>
            <person name="Master E."/>
            <person name="Magnuson J.K."/>
            <person name="James T."/>
            <person name="Yaver D."/>
            <person name="Berka R."/>
            <person name="Labutti K."/>
            <person name="Lipzen A."/>
            <person name="Aerts A."/>
            <person name="Barry K."/>
            <person name="Henrissat B."/>
            <person name="Blanchette R."/>
            <person name="Grigoriev I."/>
            <person name="Cullen D."/>
        </authorList>
    </citation>
    <scope>NUCLEOTIDE SEQUENCE [LARGE SCALE GENOMIC DNA]</scope>
    <source>
        <strain evidence="2 3">MAD-698-R-SB12</strain>
    </source>
</reference>
<dbReference type="GeneID" id="36332475"/>
<dbReference type="GO" id="GO:0016705">
    <property type="term" value="F:oxidoreductase activity, acting on paired donors, with incorporation or reduction of molecular oxygen"/>
    <property type="evidence" value="ECO:0007669"/>
    <property type="project" value="InterPro"/>
</dbReference>
<dbReference type="InterPro" id="IPR036396">
    <property type="entry name" value="Cyt_P450_sf"/>
</dbReference>
<organism evidence="2 3">
    <name type="scientific">Postia placenta MAD-698-R-SB12</name>
    <dbReference type="NCBI Taxonomy" id="670580"/>
    <lineage>
        <taxon>Eukaryota</taxon>
        <taxon>Fungi</taxon>
        <taxon>Dikarya</taxon>
        <taxon>Basidiomycota</taxon>
        <taxon>Agaricomycotina</taxon>
        <taxon>Agaricomycetes</taxon>
        <taxon>Polyporales</taxon>
        <taxon>Adustoporiaceae</taxon>
        <taxon>Rhodonia</taxon>
    </lineage>
</organism>
<dbReference type="InterPro" id="IPR001128">
    <property type="entry name" value="Cyt_P450"/>
</dbReference>
<dbReference type="AlphaFoldDB" id="A0A1X6MIV9"/>
<evidence type="ECO:0000313" key="3">
    <source>
        <dbReference type="Proteomes" id="UP000194127"/>
    </source>
</evidence>
<name>A0A1X6MIV9_9APHY</name>
<accession>A0A1X6MIV9</accession>
<gene>
    <name evidence="2" type="ORF">POSPLADRAFT_1160300</name>
</gene>
<dbReference type="Gene3D" id="1.10.630.10">
    <property type="entry name" value="Cytochrome P450"/>
    <property type="match status" value="1"/>
</dbReference>
<dbReference type="RefSeq" id="XP_024333069.1">
    <property type="nucleotide sequence ID" value="XM_024487526.1"/>
</dbReference>
<dbReference type="STRING" id="670580.A0A1X6MIV9"/>
<protein>
    <submittedName>
        <fullName evidence="2">Uncharacterized protein</fullName>
    </submittedName>
</protein>
<dbReference type="SUPFAM" id="SSF48264">
    <property type="entry name" value="Cytochrome P450"/>
    <property type="match status" value="1"/>
</dbReference>
<dbReference type="Proteomes" id="UP000194127">
    <property type="component" value="Unassembled WGS sequence"/>
</dbReference>
<evidence type="ECO:0000313" key="2">
    <source>
        <dbReference type="EMBL" id="OSX56275.1"/>
    </source>
</evidence>
<dbReference type="Pfam" id="PF00067">
    <property type="entry name" value="p450"/>
    <property type="match status" value="1"/>
</dbReference>
<dbReference type="GO" id="GO:0004497">
    <property type="term" value="F:monooxygenase activity"/>
    <property type="evidence" value="ECO:0007669"/>
    <property type="project" value="InterPro"/>
</dbReference>
<dbReference type="EMBL" id="KZ110614">
    <property type="protein sequence ID" value="OSX56275.1"/>
    <property type="molecule type" value="Genomic_DNA"/>
</dbReference>
<dbReference type="GO" id="GO:0005506">
    <property type="term" value="F:iron ion binding"/>
    <property type="evidence" value="ECO:0007669"/>
    <property type="project" value="InterPro"/>
</dbReference>
<comment type="pathway">
    <text evidence="1">Secondary metabolite biosynthesis.</text>
</comment>
<dbReference type="GO" id="GO:0020037">
    <property type="term" value="F:heme binding"/>
    <property type="evidence" value="ECO:0007669"/>
    <property type="project" value="InterPro"/>
</dbReference>
<dbReference type="OrthoDB" id="10029320at2759"/>
<keyword evidence="3" id="KW-1185">Reference proteome</keyword>
<evidence type="ECO:0000256" key="1">
    <source>
        <dbReference type="ARBA" id="ARBA00005179"/>
    </source>
</evidence>
<sequence length="782" mass="87814">MHVYILSAIVLAVVVVFYRLLQSDPARTISRIYLTNLEDVLKLLHSPGIPLPELLRTRADANQRLRRAFHLESTFVSADPAVHSAFVKAATELISPRLTWSHFAEIAVHAASLCLPSSQGSIALDIYVQRVCMYVVLVAVLHADIDDSSSHLVEDLDLMTRGITDLWQQSKTTANPSAEILAQLNSRLRAWLPTRENPIELIIPAYETMWRVVAIAVALIGEDKHARTAFEEYLQNPTQPQFTQFYGVLPSVQAIVLEVLRLYPPTRRISRVVTRSRLPSLPTSIARLFRLQHETTVSADIEAVQRGSVWGPTAQEFDAMRHHPARCTDVQRAKMLAFGAGRLGCVAKNWAPQADVGPETSRLHPGSRRCPGVQLVRAYRMVGKDRKAQSPGSGSRVRFPTQNQWTLRYTKSDINLLRVLPTLKKLGLRTYRNGYMPLLPNVEAVLGHCSAYNILFIVGRRLQELHYYADSGIEEDVADWFTVSERFRVLTETSPAVEVIYMEHVPLFCLQAPFEHWHALRPENPPPCRFAVLSKLMVSDSPARLRDLFVAMKTPVLWDLALNLSADDDYPNVFRDCCDCLKTMVARCSSSLQRLTIVVSLPHTPKVIPFVDFFPLLFGLHNIATLTAALTGGKTSKNFESEDMQRMARAWLHIDSLSLHYKLDVEVPNVLPVDALVPFARYCPDLRVLNLPIVTSNMPMDLEDYPIFSHKLRILSIGSSIPQGPAHIIALFLDRLCPCLDINDCHLMLDDYAWRDLVERLAAIQAAKSLESGNVSASAQVV</sequence>